<dbReference type="Gene3D" id="3.40.50.720">
    <property type="entry name" value="NAD(P)-binding Rossmann-like Domain"/>
    <property type="match status" value="3"/>
</dbReference>
<dbReference type="AlphaFoldDB" id="A0A916JIC1"/>
<evidence type="ECO:0000313" key="3">
    <source>
        <dbReference type="Proteomes" id="UP000680038"/>
    </source>
</evidence>
<protein>
    <submittedName>
        <fullName evidence="2">UDP-galactopyranose mutase</fullName>
        <ecNumber evidence="2">5.4.99.9</ecNumber>
    </submittedName>
</protein>
<dbReference type="PANTHER" id="PTHR21197:SF0">
    <property type="entry name" value="UDP-GALACTOPYRANOSE MUTASE"/>
    <property type="match status" value="1"/>
</dbReference>
<feature type="domain" description="UDP-galactopyranose mutase C-terminal" evidence="1">
    <location>
        <begin position="136"/>
        <end position="341"/>
    </location>
</feature>
<comment type="caution">
    <text evidence="2">The sequence shown here is derived from an EMBL/GenBank/DDBJ whole genome shotgun (WGS) entry which is preliminary data.</text>
</comment>
<gene>
    <name evidence="2" type="primary">glf_2</name>
    <name evidence="2" type="ORF">DYBT9275_05893</name>
</gene>
<proteinExistence type="predicted"/>
<dbReference type="Proteomes" id="UP000680038">
    <property type="component" value="Unassembled WGS sequence"/>
</dbReference>
<keyword evidence="3" id="KW-1185">Reference proteome</keyword>
<name>A0A916JIC1_9BACT</name>
<sequence length="361" mass="41947">MKVDYLIIGSGLTGATIARHLADNNREVMVIDRRTHGGGNVHDEIHPSGIPMHTYGPHYFRTNSDELWAYVNRFGSFYRFEAQVRSWVDNAYEQWPVDEAYIRKAVGMAWQPAHRGIARNFEEASLAMMPRVIYEKFVKGYSEKQWGVPAHLLSADLARRFDVRSDDAPRFSRHKHQGLPTDGYANWMANMLKGIPTKLNVDYLKNREVFRARRMLVFTGPIDEFFGFRLGKLQYRGQVRTHQYLPNVDYAHPCPQVNNPQLHNGLHIRTLEWKHMLPSHISRQISGTLLTREKTITPTLPDHYEYPFPDAENRALFKQYAQLAEREADTLICGRLGEYRYYDMDQAISRARMLAAKILVH</sequence>
<dbReference type="GO" id="GO:0005829">
    <property type="term" value="C:cytosol"/>
    <property type="evidence" value="ECO:0007669"/>
    <property type="project" value="TreeGrafter"/>
</dbReference>
<reference evidence="2" key="1">
    <citation type="submission" date="2021-04" db="EMBL/GenBank/DDBJ databases">
        <authorList>
            <person name="Rodrigo-Torres L."/>
            <person name="Arahal R. D."/>
            <person name="Lucena T."/>
        </authorList>
    </citation>
    <scope>NUCLEOTIDE SEQUENCE</scope>
    <source>
        <strain evidence="2">CECT 9275</strain>
    </source>
</reference>
<dbReference type="EMBL" id="CAJRAF010000004">
    <property type="protein sequence ID" value="CAG5018008.1"/>
    <property type="molecule type" value="Genomic_DNA"/>
</dbReference>
<dbReference type="EC" id="5.4.99.9" evidence="2"/>
<dbReference type="SUPFAM" id="SSF51971">
    <property type="entry name" value="Nucleotide-binding domain"/>
    <property type="match status" value="1"/>
</dbReference>
<evidence type="ECO:0000313" key="2">
    <source>
        <dbReference type="EMBL" id="CAG5018008.1"/>
    </source>
</evidence>
<keyword evidence="2" id="KW-0413">Isomerase</keyword>
<dbReference type="PANTHER" id="PTHR21197">
    <property type="entry name" value="UDP-GALACTOPYRANOSE MUTASE"/>
    <property type="match status" value="1"/>
</dbReference>
<dbReference type="Pfam" id="PF13450">
    <property type="entry name" value="NAD_binding_8"/>
    <property type="match status" value="1"/>
</dbReference>
<evidence type="ECO:0000259" key="1">
    <source>
        <dbReference type="Pfam" id="PF03275"/>
    </source>
</evidence>
<organism evidence="2 3">
    <name type="scientific">Dyadobacter helix</name>
    <dbReference type="NCBI Taxonomy" id="2822344"/>
    <lineage>
        <taxon>Bacteria</taxon>
        <taxon>Pseudomonadati</taxon>
        <taxon>Bacteroidota</taxon>
        <taxon>Cytophagia</taxon>
        <taxon>Cytophagales</taxon>
        <taxon>Spirosomataceae</taxon>
        <taxon>Dyadobacter</taxon>
    </lineage>
</organism>
<dbReference type="GO" id="GO:0050660">
    <property type="term" value="F:flavin adenine dinucleotide binding"/>
    <property type="evidence" value="ECO:0007669"/>
    <property type="project" value="TreeGrafter"/>
</dbReference>
<dbReference type="RefSeq" id="WP_215242209.1">
    <property type="nucleotide sequence ID" value="NZ_CAJRAF010000004.1"/>
</dbReference>
<dbReference type="GO" id="GO:0008767">
    <property type="term" value="F:UDP-galactopyranose mutase activity"/>
    <property type="evidence" value="ECO:0007669"/>
    <property type="project" value="UniProtKB-EC"/>
</dbReference>
<dbReference type="Pfam" id="PF03275">
    <property type="entry name" value="GLF"/>
    <property type="match status" value="1"/>
</dbReference>
<accession>A0A916JIC1</accession>
<dbReference type="InterPro" id="IPR015899">
    <property type="entry name" value="UDP-GalPyranose_mutase_C"/>
</dbReference>